<evidence type="ECO:0000256" key="1">
    <source>
        <dbReference type="SAM" id="SignalP"/>
    </source>
</evidence>
<comment type="caution">
    <text evidence="3">The sequence shown here is derived from an EMBL/GenBank/DDBJ whole genome shotgun (WGS) entry which is preliminary data.</text>
</comment>
<dbReference type="SUPFAM" id="SSF56436">
    <property type="entry name" value="C-type lectin-like"/>
    <property type="match status" value="1"/>
</dbReference>
<dbReference type="EMBL" id="CAXITT010000038">
    <property type="protein sequence ID" value="CAL1528794.1"/>
    <property type="molecule type" value="Genomic_DNA"/>
</dbReference>
<accession>A0AAV2H7N7</accession>
<feature type="domain" description="C-type lectin" evidence="2">
    <location>
        <begin position="194"/>
        <end position="298"/>
    </location>
</feature>
<keyword evidence="4" id="KW-1185">Reference proteome</keyword>
<evidence type="ECO:0000259" key="2">
    <source>
        <dbReference type="PROSITE" id="PS50041"/>
    </source>
</evidence>
<dbReference type="Gene3D" id="3.10.100.10">
    <property type="entry name" value="Mannose-Binding Protein A, subunit A"/>
    <property type="match status" value="1"/>
</dbReference>
<protein>
    <recommendedName>
        <fullName evidence="2">C-type lectin domain-containing protein</fullName>
    </recommendedName>
</protein>
<evidence type="ECO:0000313" key="3">
    <source>
        <dbReference type="EMBL" id="CAL1528794.1"/>
    </source>
</evidence>
<dbReference type="Proteomes" id="UP001497497">
    <property type="component" value="Unassembled WGS sequence"/>
</dbReference>
<feature type="chain" id="PRO_5043472198" description="C-type lectin domain-containing protein" evidence="1">
    <location>
        <begin position="18"/>
        <end position="322"/>
    </location>
</feature>
<dbReference type="InterPro" id="IPR016187">
    <property type="entry name" value="CTDL_fold"/>
</dbReference>
<organism evidence="3 4">
    <name type="scientific">Lymnaea stagnalis</name>
    <name type="common">Great pond snail</name>
    <name type="synonym">Helix stagnalis</name>
    <dbReference type="NCBI Taxonomy" id="6523"/>
    <lineage>
        <taxon>Eukaryota</taxon>
        <taxon>Metazoa</taxon>
        <taxon>Spiralia</taxon>
        <taxon>Lophotrochozoa</taxon>
        <taxon>Mollusca</taxon>
        <taxon>Gastropoda</taxon>
        <taxon>Heterobranchia</taxon>
        <taxon>Euthyneura</taxon>
        <taxon>Panpulmonata</taxon>
        <taxon>Hygrophila</taxon>
        <taxon>Lymnaeoidea</taxon>
        <taxon>Lymnaeidae</taxon>
        <taxon>Lymnaea</taxon>
    </lineage>
</organism>
<dbReference type="InterPro" id="IPR016186">
    <property type="entry name" value="C-type_lectin-like/link_sf"/>
</dbReference>
<gene>
    <name evidence="3" type="ORF">GSLYS_00002964001</name>
</gene>
<proteinExistence type="predicted"/>
<dbReference type="Pfam" id="PF00059">
    <property type="entry name" value="Lectin_C"/>
    <property type="match status" value="1"/>
</dbReference>
<dbReference type="PROSITE" id="PS50041">
    <property type="entry name" value="C_TYPE_LECTIN_2"/>
    <property type="match status" value="1"/>
</dbReference>
<feature type="signal peptide" evidence="1">
    <location>
        <begin position="1"/>
        <end position="17"/>
    </location>
</feature>
<dbReference type="CDD" id="cd00037">
    <property type="entry name" value="CLECT"/>
    <property type="match status" value="1"/>
</dbReference>
<sequence length="322" mass="35796">MNSVLPLILAMLAVTDAAVQVQVNPGALQIGNSRNLNIRCSHVRDKVPTISRLSYLLISFASDAEKPVFRYLASVSSVDGLDYDTTAAVAGNITRGGESWLSLTWSYPLFSRVGLYKCEASGINLSGAARTVSHIVEVGGVRHLDASLFDVIQNQSRDFEQLKTDEERLTASYLSLKSRFDRAKEAHFSISAAHNGRRYYLSSISNVLVANEVDAICALYGGYLAEVDDDAEFEFIKSFLTPYTQYTGVLCSGTDEALENNWIHANSKTMVKYIKWSPSDSRGGRSENCLFFWRPHGWFMVDWVCQQGYANYAVGYLCEIPE</sequence>
<dbReference type="InterPro" id="IPR001304">
    <property type="entry name" value="C-type_lectin-like"/>
</dbReference>
<name>A0AAV2H7N7_LYMST</name>
<evidence type="ECO:0000313" key="4">
    <source>
        <dbReference type="Proteomes" id="UP001497497"/>
    </source>
</evidence>
<reference evidence="3 4" key="1">
    <citation type="submission" date="2024-04" db="EMBL/GenBank/DDBJ databases">
        <authorList>
            <consortium name="Genoscope - CEA"/>
            <person name="William W."/>
        </authorList>
    </citation>
    <scope>NUCLEOTIDE SEQUENCE [LARGE SCALE GENOMIC DNA]</scope>
</reference>
<keyword evidence="1" id="KW-0732">Signal</keyword>
<dbReference type="AlphaFoldDB" id="A0AAV2H7N7"/>